<feature type="region of interest" description="Disordered" evidence="4">
    <location>
        <begin position="187"/>
        <end position="211"/>
    </location>
</feature>
<dbReference type="EMBL" id="JARQWQ010000007">
    <property type="protein sequence ID" value="KAK2570887.1"/>
    <property type="molecule type" value="Genomic_DNA"/>
</dbReference>
<reference evidence="7" key="1">
    <citation type="journal article" date="2023" name="G3 (Bethesda)">
        <title>Whole genome assembly and annotation of the endangered Caribbean coral Acropora cervicornis.</title>
        <authorList>
            <person name="Selwyn J.D."/>
            <person name="Vollmer S.V."/>
        </authorList>
    </citation>
    <scope>NUCLEOTIDE SEQUENCE</scope>
    <source>
        <strain evidence="7">K2</strain>
    </source>
</reference>
<dbReference type="Gene3D" id="3.40.50.410">
    <property type="entry name" value="von Willebrand factor, type A domain"/>
    <property type="match status" value="2"/>
</dbReference>
<gene>
    <name evidence="7" type="ORF">P5673_004599</name>
</gene>
<dbReference type="Pfam" id="PF00092">
    <property type="entry name" value="VWA"/>
    <property type="match status" value="2"/>
</dbReference>
<dbReference type="InterPro" id="IPR000884">
    <property type="entry name" value="TSP1_rpt"/>
</dbReference>
<comment type="caution">
    <text evidence="3">Lacks conserved residue(s) required for the propagation of feature annotation.</text>
</comment>
<dbReference type="SMART" id="SM00327">
    <property type="entry name" value="VWA"/>
    <property type="match status" value="2"/>
</dbReference>
<evidence type="ECO:0000313" key="7">
    <source>
        <dbReference type="EMBL" id="KAK2570887.1"/>
    </source>
</evidence>
<dbReference type="PANTHER" id="PTHR22588">
    <property type="entry name" value="VWFA DOMAIN-CONTAINING PROTEIN"/>
    <property type="match status" value="1"/>
</dbReference>
<dbReference type="GO" id="GO:0090729">
    <property type="term" value="F:toxin activity"/>
    <property type="evidence" value="ECO:0007669"/>
    <property type="project" value="UniProtKB-KW"/>
</dbReference>
<dbReference type="InterPro" id="IPR052229">
    <property type="entry name" value="Collagen-VI/PIF"/>
</dbReference>
<dbReference type="PROSITE" id="PS50092">
    <property type="entry name" value="TSP1"/>
    <property type="match status" value="4"/>
</dbReference>
<keyword evidence="8" id="KW-1185">Reference proteome</keyword>
<keyword evidence="1" id="KW-0800">Toxin</keyword>
<dbReference type="CDD" id="cd01450">
    <property type="entry name" value="vWFA_subfamily_ECM"/>
    <property type="match status" value="2"/>
</dbReference>
<dbReference type="InterPro" id="IPR036465">
    <property type="entry name" value="vWFA_dom_sf"/>
</dbReference>
<dbReference type="AlphaFoldDB" id="A0AAD9VEC0"/>
<keyword evidence="2" id="KW-1015">Disulfide bond</keyword>
<dbReference type="SMART" id="SM00209">
    <property type="entry name" value="TSP1"/>
    <property type="match status" value="4"/>
</dbReference>
<dbReference type="InterPro" id="IPR002035">
    <property type="entry name" value="VWF_A"/>
</dbReference>
<dbReference type="SUPFAM" id="SSF53300">
    <property type="entry name" value="vWA-like"/>
    <property type="match status" value="2"/>
</dbReference>
<evidence type="ECO:0000313" key="8">
    <source>
        <dbReference type="Proteomes" id="UP001249851"/>
    </source>
</evidence>
<proteinExistence type="predicted"/>
<dbReference type="FunFam" id="2.20.100.10:FF:000001">
    <property type="entry name" value="semaphorin-5A isoform X1"/>
    <property type="match status" value="1"/>
</dbReference>
<dbReference type="Pfam" id="PF00090">
    <property type="entry name" value="TSP_1"/>
    <property type="match status" value="4"/>
</dbReference>
<dbReference type="SUPFAM" id="SSF82895">
    <property type="entry name" value="TSP-1 type 1 repeat"/>
    <property type="match status" value="3"/>
</dbReference>
<dbReference type="InterPro" id="IPR036383">
    <property type="entry name" value="TSP1_rpt_sf"/>
</dbReference>
<dbReference type="Gene3D" id="2.20.100.10">
    <property type="entry name" value="Thrombospondin type-1 (TSP1) repeat"/>
    <property type="match status" value="4"/>
</dbReference>
<feature type="domain" description="ShKT" evidence="6">
    <location>
        <begin position="573"/>
        <end position="615"/>
    </location>
</feature>
<dbReference type="Proteomes" id="UP001249851">
    <property type="component" value="Unassembled WGS sequence"/>
</dbReference>
<feature type="domain" description="VWFA" evidence="5">
    <location>
        <begin position="1"/>
        <end position="161"/>
    </location>
</feature>
<evidence type="ECO:0000256" key="2">
    <source>
        <dbReference type="ARBA" id="ARBA00023157"/>
    </source>
</evidence>
<dbReference type="PROSITE" id="PS50234">
    <property type="entry name" value="VWFA"/>
    <property type="match status" value="2"/>
</dbReference>
<accession>A0AAD9VEC0</accession>
<feature type="domain" description="VWFA" evidence="5">
    <location>
        <begin position="350"/>
        <end position="515"/>
    </location>
</feature>
<organism evidence="7 8">
    <name type="scientific">Acropora cervicornis</name>
    <name type="common">Staghorn coral</name>
    <dbReference type="NCBI Taxonomy" id="6130"/>
    <lineage>
        <taxon>Eukaryota</taxon>
        <taxon>Metazoa</taxon>
        <taxon>Cnidaria</taxon>
        <taxon>Anthozoa</taxon>
        <taxon>Hexacorallia</taxon>
        <taxon>Scleractinia</taxon>
        <taxon>Astrocoeniina</taxon>
        <taxon>Acroporidae</taxon>
        <taxon>Acropora</taxon>
    </lineage>
</organism>
<protein>
    <submittedName>
        <fullName evidence="7">Coadhesin</fullName>
    </submittedName>
</protein>
<dbReference type="PROSITE" id="PS51670">
    <property type="entry name" value="SHKT"/>
    <property type="match status" value="1"/>
</dbReference>
<dbReference type="FunFam" id="2.20.100.10:FF:000080">
    <property type="entry name" value="SCO-spondin"/>
    <property type="match status" value="1"/>
</dbReference>
<evidence type="ECO:0000256" key="3">
    <source>
        <dbReference type="PROSITE-ProRule" id="PRU01005"/>
    </source>
</evidence>
<sequence length="761" mass="82922">MLETVRKLISKYNVGPDQTRVSIVTFAKQAEIRVSFDDDNYQSQKGLNKLIDEMIKKDKLKGTTRTDIALETVGKDVFNSKKGDRPDAPNVMILFTDGATNPKSKPYSQVIPPLVDKGVHRIAVGIGKDIKSSELEEIAGGPNRVVNAKSFSALENELAKIREITCSIDGGYTAWSQWSKCSATCGGGSRSHSRTCTNPPPKNKGKSCEEQKNLGPAMESEACNTQKCGTDGGYSGWSDWSACSVTCGGGLMWKQRQCNNPKPSGDGKTCKEQNLGTDGGYSKWSDWSDCSVTCGGGLMWKHRQCNNPKPSGDGKTCKEQGLGPDKQSKACNTQKCGPPPPPPPCKEHLDVGIILDSSNSIAPVDYQRALAFLQRLVDRLQISERGTHMAILLYSWEAHTIHKFTDAQTANSLKNAIKALPHIRGGTRTDRALELAGQDFFGWKETGDRPDVPNVLLVLTDGDTNEGSKPFPQVLPPLKVHSDELQEIAGNSDDVIKVISYSHLVSKLENIMDLACKNQHPGSCGSWGSYESCSKTCGSGFKIRRRSCPGNSLHLTLQKTICNTNLCPGQRPCQDSLSNCPTMASAGQCWKKAVGQAFQQTFTLWNQCKKSCRRCNVDPQCQDNDPYKCPWLAAKKPSVCSWALKLERCFGSLLVVLYQALILQTSDSPFASIFITSVRRAAALVKVMVGNLAWVDGEADIMVEVGEDPVAGEADIPGEADTMAGVDMEVGDVGENKRTFQQFRLSCTLDSLIGEVRNLAQ</sequence>
<reference evidence="7" key="2">
    <citation type="journal article" date="2023" name="Science">
        <title>Genomic signatures of disease resistance in endangered staghorn corals.</title>
        <authorList>
            <person name="Vollmer S.V."/>
            <person name="Selwyn J.D."/>
            <person name="Despard B.A."/>
            <person name="Roesel C.L."/>
        </authorList>
    </citation>
    <scope>NUCLEOTIDE SEQUENCE</scope>
    <source>
        <strain evidence="7">K2</strain>
    </source>
</reference>
<evidence type="ECO:0000256" key="1">
    <source>
        <dbReference type="ARBA" id="ARBA00022656"/>
    </source>
</evidence>
<evidence type="ECO:0000259" key="5">
    <source>
        <dbReference type="PROSITE" id="PS50234"/>
    </source>
</evidence>
<name>A0AAD9VEC0_ACRCE</name>
<evidence type="ECO:0000259" key="6">
    <source>
        <dbReference type="PROSITE" id="PS51670"/>
    </source>
</evidence>
<dbReference type="InterPro" id="IPR003582">
    <property type="entry name" value="ShKT_dom"/>
</dbReference>
<evidence type="ECO:0000256" key="4">
    <source>
        <dbReference type="SAM" id="MobiDB-lite"/>
    </source>
</evidence>
<comment type="caution">
    <text evidence="7">The sequence shown here is derived from an EMBL/GenBank/DDBJ whole genome shotgun (WGS) entry which is preliminary data.</text>
</comment>
<dbReference type="PANTHER" id="PTHR22588:SF3">
    <property type="entry name" value="VWFA DOMAIN-CONTAINING PROTEIN"/>
    <property type="match status" value="1"/>
</dbReference>